<evidence type="ECO:0000313" key="1">
    <source>
        <dbReference type="EMBL" id="MBX48233.1"/>
    </source>
</evidence>
<proteinExistence type="predicted"/>
<accession>A0A2P2P0H5</accession>
<dbReference type="AlphaFoldDB" id="A0A2P2P0H5"/>
<name>A0A2P2P0H5_RHIMU</name>
<protein>
    <submittedName>
        <fullName evidence="1">Uncharacterized protein</fullName>
    </submittedName>
</protein>
<organism evidence="1">
    <name type="scientific">Rhizophora mucronata</name>
    <name type="common">Asiatic mangrove</name>
    <dbReference type="NCBI Taxonomy" id="61149"/>
    <lineage>
        <taxon>Eukaryota</taxon>
        <taxon>Viridiplantae</taxon>
        <taxon>Streptophyta</taxon>
        <taxon>Embryophyta</taxon>
        <taxon>Tracheophyta</taxon>
        <taxon>Spermatophyta</taxon>
        <taxon>Magnoliopsida</taxon>
        <taxon>eudicotyledons</taxon>
        <taxon>Gunneridae</taxon>
        <taxon>Pentapetalae</taxon>
        <taxon>rosids</taxon>
        <taxon>fabids</taxon>
        <taxon>Malpighiales</taxon>
        <taxon>Rhizophoraceae</taxon>
        <taxon>Rhizophora</taxon>
    </lineage>
</organism>
<reference evidence="1" key="1">
    <citation type="submission" date="2018-02" db="EMBL/GenBank/DDBJ databases">
        <title>Rhizophora mucronata_Transcriptome.</title>
        <authorList>
            <person name="Meera S.P."/>
            <person name="Sreeshan A."/>
            <person name="Augustine A."/>
        </authorList>
    </citation>
    <scope>NUCLEOTIDE SEQUENCE</scope>
    <source>
        <tissue evidence="1">Leaf</tissue>
    </source>
</reference>
<sequence length="52" mass="5652">MTHLSCPSRMKASASCPFLDRKYILGTCSRLGVQTILILECSRTRSSGCKGS</sequence>
<dbReference type="EMBL" id="GGEC01067749">
    <property type="protein sequence ID" value="MBX48233.1"/>
    <property type="molecule type" value="Transcribed_RNA"/>
</dbReference>